<evidence type="ECO:0000256" key="3">
    <source>
        <dbReference type="ARBA" id="ARBA00023125"/>
    </source>
</evidence>
<evidence type="ECO:0000259" key="9">
    <source>
        <dbReference type="PROSITE" id="PS50949"/>
    </source>
</evidence>
<evidence type="ECO:0000256" key="8">
    <source>
        <dbReference type="NCBIfam" id="TIGR02018"/>
    </source>
</evidence>
<evidence type="ECO:0000256" key="4">
    <source>
        <dbReference type="ARBA" id="ARBA00023163"/>
    </source>
</evidence>
<dbReference type="InterPro" id="IPR028978">
    <property type="entry name" value="Chorismate_lyase_/UTRA_dom_sf"/>
</dbReference>
<dbReference type="OrthoDB" id="7363114at2"/>
<dbReference type="STRING" id="57704.SAMN04489793_4165"/>
<dbReference type="RefSeq" id="WP_068521621.1">
    <property type="nucleotide sequence ID" value="NZ_CBDRGN010000009.1"/>
</dbReference>
<accession>A0A1H4YET4</accession>
<dbReference type="Gene3D" id="1.10.10.10">
    <property type="entry name" value="Winged helix-like DNA-binding domain superfamily/Winged helix DNA-binding domain"/>
    <property type="match status" value="1"/>
</dbReference>
<keyword evidence="3" id="KW-0238">DNA-binding</keyword>
<dbReference type="CDD" id="cd07377">
    <property type="entry name" value="WHTH_GntR"/>
    <property type="match status" value="1"/>
</dbReference>
<dbReference type="AlphaFoldDB" id="A0A1H4YET4"/>
<keyword evidence="4" id="KW-0804">Transcription</keyword>
<dbReference type="InterPro" id="IPR000524">
    <property type="entry name" value="Tscrpt_reg_HTH_GntR"/>
</dbReference>
<keyword evidence="2" id="KW-0805">Transcription regulation</keyword>
<evidence type="ECO:0000256" key="2">
    <source>
        <dbReference type="ARBA" id="ARBA00023015"/>
    </source>
</evidence>
<evidence type="ECO:0000313" key="11">
    <source>
        <dbReference type="Proteomes" id="UP000182241"/>
    </source>
</evidence>
<protein>
    <recommendedName>
        <fullName evidence="7 8">Histidine utilization repressor</fullName>
    </recommendedName>
</protein>
<feature type="domain" description="HTH gntR-type" evidence="9">
    <location>
        <begin position="19"/>
        <end position="87"/>
    </location>
</feature>
<dbReference type="PROSITE" id="PS50949">
    <property type="entry name" value="HTH_GNTR"/>
    <property type="match status" value="1"/>
</dbReference>
<dbReference type="InterPro" id="IPR050679">
    <property type="entry name" value="Bact_HTH_transcr_reg"/>
</dbReference>
<dbReference type="InterPro" id="IPR036388">
    <property type="entry name" value="WH-like_DNA-bd_sf"/>
</dbReference>
<comment type="function">
    <text evidence="5">Repressor which binds to the hutP region in the histidine utilization (hut) operon. It blocks the expression of all the hut genes in the absence of inducer.</text>
</comment>
<dbReference type="PRINTS" id="PR00035">
    <property type="entry name" value="HTHGNTR"/>
</dbReference>
<dbReference type="SMART" id="SM00345">
    <property type="entry name" value="HTH_GNTR"/>
    <property type="match status" value="1"/>
</dbReference>
<dbReference type="InterPro" id="IPR010248">
    <property type="entry name" value="His_ut_repres"/>
</dbReference>
<dbReference type="PANTHER" id="PTHR44846">
    <property type="entry name" value="MANNOSYL-D-GLYCERATE TRANSPORT/METABOLISM SYSTEM REPRESSOR MNGR-RELATED"/>
    <property type="match status" value="1"/>
</dbReference>
<sequence length="249" mass="27620">MTIADTEVASLYRAQRLPGPAYRRLKELVVEQIASGRWTEGQQLPAETQLATSLGLSRMTVNRALRELTAEGLVVRTAGVGSFVAKPKASSALFEVHSIADEVAARGHRHRAEVRTLTAESADARAASDLDVPEGAAVFHSVLVHYEDDRAIQLEDRLVVAAEAPDYLGQDFTRRTPHDYLMEIAPLMRGEHVVEAVTPTAEQRRLLQLGEHEAGLMIRRRTWSRDRVVSVARLLHPGTRYRLEGVFDA</sequence>
<dbReference type="Proteomes" id="UP000182241">
    <property type="component" value="Unassembled WGS sequence"/>
</dbReference>
<evidence type="ECO:0000313" key="10">
    <source>
        <dbReference type="EMBL" id="SED16526.1"/>
    </source>
</evidence>
<proteinExistence type="predicted"/>
<dbReference type="GO" id="GO:0045892">
    <property type="term" value="P:negative regulation of DNA-templated transcription"/>
    <property type="evidence" value="ECO:0007669"/>
    <property type="project" value="UniProtKB-UniRule"/>
</dbReference>
<organism evidence="10 11">
    <name type="scientific">Tsukamurella tyrosinosolvens</name>
    <dbReference type="NCBI Taxonomy" id="57704"/>
    <lineage>
        <taxon>Bacteria</taxon>
        <taxon>Bacillati</taxon>
        <taxon>Actinomycetota</taxon>
        <taxon>Actinomycetes</taxon>
        <taxon>Mycobacteriales</taxon>
        <taxon>Tsukamurellaceae</taxon>
        <taxon>Tsukamurella</taxon>
    </lineage>
</organism>
<keyword evidence="1" id="KW-0678">Repressor</keyword>
<dbReference type="InterPro" id="IPR036390">
    <property type="entry name" value="WH_DNA-bd_sf"/>
</dbReference>
<dbReference type="GeneID" id="300997620"/>
<name>A0A1H4YET4_TSUTY</name>
<dbReference type="GO" id="GO:0003700">
    <property type="term" value="F:DNA-binding transcription factor activity"/>
    <property type="evidence" value="ECO:0007669"/>
    <property type="project" value="UniProtKB-UniRule"/>
</dbReference>
<dbReference type="PANTHER" id="PTHR44846:SF16">
    <property type="entry name" value="TRANSCRIPTIONAL REGULATOR PHNF-RELATED"/>
    <property type="match status" value="1"/>
</dbReference>
<evidence type="ECO:0000256" key="1">
    <source>
        <dbReference type="ARBA" id="ARBA00022491"/>
    </source>
</evidence>
<dbReference type="Gene3D" id="3.40.1410.10">
    <property type="entry name" value="Chorismate lyase-like"/>
    <property type="match status" value="1"/>
</dbReference>
<dbReference type="SUPFAM" id="SSF46785">
    <property type="entry name" value="Winged helix' DNA-binding domain"/>
    <property type="match status" value="1"/>
</dbReference>
<dbReference type="Pfam" id="PF00392">
    <property type="entry name" value="GntR"/>
    <property type="match status" value="1"/>
</dbReference>
<dbReference type="InterPro" id="IPR011663">
    <property type="entry name" value="UTRA"/>
</dbReference>
<keyword evidence="11" id="KW-1185">Reference proteome</keyword>
<evidence type="ECO:0000256" key="7">
    <source>
        <dbReference type="ARBA" id="ARBA00071620"/>
    </source>
</evidence>
<dbReference type="SMART" id="SM00866">
    <property type="entry name" value="UTRA"/>
    <property type="match status" value="1"/>
</dbReference>
<dbReference type="GO" id="GO:0003677">
    <property type="term" value="F:DNA binding"/>
    <property type="evidence" value="ECO:0007669"/>
    <property type="project" value="UniProtKB-UniRule"/>
</dbReference>
<dbReference type="SUPFAM" id="SSF64288">
    <property type="entry name" value="Chorismate lyase-like"/>
    <property type="match status" value="1"/>
</dbReference>
<dbReference type="NCBIfam" id="TIGR02018">
    <property type="entry name" value="his_ut_repres"/>
    <property type="match status" value="1"/>
</dbReference>
<gene>
    <name evidence="10" type="ORF">SAMN04489793_4165</name>
</gene>
<evidence type="ECO:0000256" key="5">
    <source>
        <dbReference type="ARBA" id="ARBA00058362"/>
    </source>
</evidence>
<evidence type="ECO:0000256" key="6">
    <source>
        <dbReference type="ARBA" id="ARBA00060686"/>
    </source>
</evidence>
<dbReference type="Pfam" id="PF07702">
    <property type="entry name" value="UTRA"/>
    <property type="match status" value="1"/>
</dbReference>
<dbReference type="FunFam" id="1.10.10.10:FF:000079">
    <property type="entry name" value="GntR family transcriptional regulator"/>
    <property type="match status" value="1"/>
</dbReference>
<dbReference type="EMBL" id="FNSA01000003">
    <property type="protein sequence ID" value="SED16526.1"/>
    <property type="molecule type" value="Genomic_DNA"/>
</dbReference>
<reference evidence="11" key="1">
    <citation type="submission" date="2016-10" db="EMBL/GenBank/DDBJ databases">
        <authorList>
            <person name="Varghese N."/>
            <person name="Submissions S."/>
        </authorList>
    </citation>
    <scope>NUCLEOTIDE SEQUENCE [LARGE SCALE GENOMIC DNA]</scope>
    <source>
        <strain evidence="11">DSM 44234</strain>
    </source>
</reference>
<dbReference type="FunFam" id="3.40.1410.10:FF:000004">
    <property type="entry name" value="Histidine utilization repressor"/>
    <property type="match status" value="1"/>
</dbReference>
<dbReference type="GO" id="GO:0006547">
    <property type="term" value="P:L-histidine metabolic process"/>
    <property type="evidence" value="ECO:0007669"/>
    <property type="project" value="UniProtKB-UniRule"/>
</dbReference>
<comment type="pathway">
    <text evidence="6">Amino-acid degradation; L-histidine degradation into L-glutamate [regulation].</text>
</comment>